<reference evidence="2" key="2">
    <citation type="submission" date="2025-08" db="UniProtKB">
        <authorList>
            <consortium name="RefSeq"/>
        </authorList>
    </citation>
    <scope>IDENTIFICATION</scope>
    <source>
        <tissue evidence="2">Leaf</tissue>
    </source>
</reference>
<name>A0AC58SS85_TOBAC</name>
<evidence type="ECO:0000313" key="2">
    <source>
        <dbReference type="RefSeq" id="XP_075087832.1"/>
    </source>
</evidence>
<gene>
    <name evidence="2" type="primary">LOC142169811</name>
</gene>
<protein>
    <submittedName>
        <fullName evidence="2">Uncharacterized protein LOC142169811</fullName>
    </submittedName>
</protein>
<organism evidence="1 2">
    <name type="scientific">Nicotiana tabacum</name>
    <name type="common">Common tobacco</name>
    <dbReference type="NCBI Taxonomy" id="4097"/>
    <lineage>
        <taxon>Eukaryota</taxon>
        <taxon>Viridiplantae</taxon>
        <taxon>Streptophyta</taxon>
        <taxon>Embryophyta</taxon>
        <taxon>Tracheophyta</taxon>
        <taxon>Spermatophyta</taxon>
        <taxon>Magnoliopsida</taxon>
        <taxon>eudicotyledons</taxon>
        <taxon>Gunneridae</taxon>
        <taxon>Pentapetalae</taxon>
        <taxon>asterids</taxon>
        <taxon>lamiids</taxon>
        <taxon>Solanales</taxon>
        <taxon>Solanaceae</taxon>
        <taxon>Nicotianoideae</taxon>
        <taxon>Nicotianeae</taxon>
        <taxon>Nicotiana</taxon>
    </lineage>
</organism>
<evidence type="ECO:0000313" key="1">
    <source>
        <dbReference type="Proteomes" id="UP000790787"/>
    </source>
</evidence>
<keyword evidence="1" id="KW-1185">Reference proteome</keyword>
<proteinExistence type="predicted"/>
<accession>A0AC58SS85</accession>
<sequence length="282" mass="33976">MNIVSWNIRGLNKVYKQREIKQYLRDNKVVLIAIIEDKVKQPMAEKTIQKISRNWKWTDNYVASNRGRIWILWDPGVLDFAIHSCSEQLITGKIIIHQSHKEFWMTVVYGLHTIEHIKAMWEELEQLHNELQGPWIAMRDYNAIQSFEDRYNGNPDMEVETRDFSDFLENTGMTELKTVGREFMWTNNHVYSRIDRALVNARWMMNMTQLKVVLQDSLFSDHTPVCVYFEHDHQPMPKPFKFFNNLAEHKEFQRLVKDTWEVSMLRPTMQRIWMRLKRLKKD</sequence>
<dbReference type="RefSeq" id="XP_075087832.1">
    <property type="nucleotide sequence ID" value="XM_075231731.1"/>
</dbReference>
<reference evidence="1" key="1">
    <citation type="journal article" date="2014" name="Nat. Commun.">
        <title>The tobacco genome sequence and its comparison with those of tomato and potato.</title>
        <authorList>
            <person name="Sierro N."/>
            <person name="Battey J.N."/>
            <person name="Ouadi S."/>
            <person name="Bakaher N."/>
            <person name="Bovet L."/>
            <person name="Willig A."/>
            <person name="Goepfert S."/>
            <person name="Peitsch M.C."/>
            <person name="Ivanov N.V."/>
        </authorList>
    </citation>
    <scope>NUCLEOTIDE SEQUENCE [LARGE SCALE GENOMIC DNA]</scope>
</reference>
<dbReference type="Proteomes" id="UP000790787">
    <property type="component" value="Chromosome 15"/>
</dbReference>